<gene>
    <name evidence="2" type="ORF">MUK42_34887</name>
    <name evidence="1" type="ORF">MUK42_36593</name>
</gene>
<proteinExistence type="predicted"/>
<dbReference type="AlphaFoldDB" id="A0A9E7JC23"/>
<dbReference type="EMBL" id="CP097502">
    <property type="protein sequence ID" value="URD74957.1"/>
    <property type="molecule type" value="Genomic_DNA"/>
</dbReference>
<dbReference type="EMBL" id="CP097502">
    <property type="protein sequence ID" value="URD73262.1"/>
    <property type="molecule type" value="Genomic_DNA"/>
</dbReference>
<evidence type="ECO:0000313" key="2">
    <source>
        <dbReference type="EMBL" id="URD74957.1"/>
    </source>
</evidence>
<evidence type="ECO:0000313" key="3">
    <source>
        <dbReference type="Proteomes" id="UP001055439"/>
    </source>
</evidence>
<dbReference type="Proteomes" id="UP001055439">
    <property type="component" value="Chromosome 1"/>
</dbReference>
<protein>
    <submittedName>
        <fullName evidence="2">Uncharacterized protein</fullName>
    </submittedName>
</protein>
<accession>A0A9E7JC23</accession>
<sequence>MSSPKSFHLIRWQRRPEATIGRHKETEVKDWKQRGPPVLSMFLSLMRWDSLPSLVSSSFGQ</sequence>
<organism evidence="2 3">
    <name type="scientific">Musa troglodytarum</name>
    <name type="common">fe'i banana</name>
    <dbReference type="NCBI Taxonomy" id="320322"/>
    <lineage>
        <taxon>Eukaryota</taxon>
        <taxon>Viridiplantae</taxon>
        <taxon>Streptophyta</taxon>
        <taxon>Embryophyta</taxon>
        <taxon>Tracheophyta</taxon>
        <taxon>Spermatophyta</taxon>
        <taxon>Magnoliopsida</taxon>
        <taxon>Liliopsida</taxon>
        <taxon>Zingiberales</taxon>
        <taxon>Musaceae</taxon>
        <taxon>Musa</taxon>
    </lineage>
</organism>
<reference evidence="2" key="1">
    <citation type="submission" date="2022-05" db="EMBL/GenBank/DDBJ databases">
        <title>The Musa troglodytarum L. genome provides insights into the mechanism of non-climacteric behaviour and enrichment of carotenoids.</title>
        <authorList>
            <person name="Wang J."/>
        </authorList>
    </citation>
    <scope>NUCLEOTIDE SEQUENCE</scope>
    <source>
        <tissue evidence="2">Leaf</tissue>
    </source>
</reference>
<evidence type="ECO:0000313" key="1">
    <source>
        <dbReference type="EMBL" id="URD73262.1"/>
    </source>
</evidence>
<keyword evidence="3" id="KW-1185">Reference proteome</keyword>
<name>A0A9E7JC23_9LILI</name>